<proteinExistence type="predicted"/>
<comment type="caution">
    <text evidence="1">The sequence shown here is derived from an EMBL/GenBank/DDBJ whole genome shotgun (WGS) entry which is preliminary data.</text>
</comment>
<keyword evidence="2" id="KW-1185">Reference proteome</keyword>
<accession>A0ABU0R2R4</accession>
<sequence length="106" mass="11162">MPRTGSLAWAFAGRAGGLGLIMCSDQDTPDQTEAVEKSVLQQGNRHEAFATLSRFRGDFYDCLNGRADALLELTDALLCTDGPVRTLVDLALAPDTAVGTVSCTAA</sequence>
<gene>
    <name evidence="1" type="ORF">QF034_008180</name>
</gene>
<evidence type="ECO:0000313" key="2">
    <source>
        <dbReference type="Proteomes" id="UP001232755"/>
    </source>
</evidence>
<dbReference type="Proteomes" id="UP001232755">
    <property type="component" value="Unassembled WGS sequence"/>
</dbReference>
<protein>
    <submittedName>
        <fullName evidence="1">Uncharacterized protein</fullName>
    </submittedName>
</protein>
<name>A0ABU0R2R4_9ACTN</name>
<evidence type="ECO:0000313" key="1">
    <source>
        <dbReference type="EMBL" id="MDQ0753949.1"/>
    </source>
</evidence>
<reference evidence="1 2" key="1">
    <citation type="submission" date="2023-07" db="EMBL/GenBank/DDBJ databases">
        <title>Comparative genomics of wheat-associated soil bacteria to identify genetic determinants of phenazine resistance.</title>
        <authorList>
            <person name="Mouncey N."/>
        </authorList>
    </citation>
    <scope>NUCLEOTIDE SEQUENCE [LARGE SCALE GENOMIC DNA]</scope>
    <source>
        <strain evidence="1 2">B3I12</strain>
    </source>
</reference>
<dbReference type="EMBL" id="JAUSYP010000001">
    <property type="protein sequence ID" value="MDQ0753949.1"/>
    <property type="molecule type" value="Genomic_DNA"/>
</dbReference>
<organism evidence="1 2">
    <name type="scientific">Streptomyces africanus</name>
    <dbReference type="NCBI Taxonomy" id="231024"/>
    <lineage>
        <taxon>Bacteria</taxon>
        <taxon>Bacillati</taxon>
        <taxon>Actinomycetota</taxon>
        <taxon>Actinomycetes</taxon>
        <taxon>Kitasatosporales</taxon>
        <taxon>Streptomycetaceae</taxon>
        <taxon>Streptomyces</taxon>
    </lineage>
</organism>